<dbReference type="Proteomes" id="UP000598196">
    <property type="component" value="Unassembled WGS sequence"/>
</dbReference>
<feature type="chain" id="PRO_5037875085" description="Porin" evidence="1">
    <location>
        <begin position="28"/>
        <end position="243"/>
    </location>
</feature>
<gene>
    <name evidence="2" type="ORF">GCM10010991_19130</name>
</gene>
<sequence length="243" mass="25362">MSRTPALPLTAALTSALIALMAPTAQAEMIGGRVGLEYSAFTDDTDYAKAGIEGALQFGLTPMFSVQTDLGLHRLNEVGETAITGTLHGIADIDGMSSAGAFLGVDSFAGSSVRHIGLEYGREVGMGSMEGYLQYADRADSDGFVLGVSGEMPVMDDTIWVGGRLDHADLDSDLSMTRYGINGSYRFGTGSSASVELGALSGDADLLGDDAEVYVRLGLDFRFGPKNGTDFGPRGLTQLLPGL</sequence>
<organism evidence="2 3">
    <name type="scientific">Gemmobacter aquaticus</name>
    <dbReference type="NCBI Taxonomy" id="490185"/>
    <lineage>
        <taxon>Bacteria</taxon>
        <taxon>Pseudomonadati</taxon>
        <taxon>Pseudomonadota</taxon>
        <taxon>Alphaproteobacteria</taxon>
        <taxon>Rhodobacterales</taxon>
        <taxon>Paracoccaceae</taxon>
        <taxon>Gemmobacter</taxon>
    </lineage>
</organism>
<keyword evidence="3" id="KW-1185">Reference proteome</keyword>
<accession>A0A917YJ85</accession>
<evidence type="ECO:0008006" key="4">
    <source>
        <dbReference type="Google" id="ProtNLM"/>
    </source>
</evidence>
<proteinExistence type="predicted"/>
<dbReference type="AlphaFoldDB" id="A0A917YJ85"/>
<reference evidence="2 3" key="1">
    <citation type="journal article" date="2014" name="Int. J. Syst. Evol. Microbiol.">
        <title>Complete genome sequence of Corynebacterium casei LMG S-19264T (=DSM 44701T), isolated from a smear-ripened cheese.</title>
        <authorList>
            <consortium name="US DOE Joint Genome Institute (JGI-PGF)"/>
            <person name="Walter F."/>
            <person name="Albersmeier A."/>
            <person name="Kalinowski J."/>
            <person name="Ruckert C."/>
        </authorList>
    </citation>
    <scope>NUCLEOTIDE SEQUENCE [LARGE SCALE GENOMIC DNA]</scope>
    <source>
        <strain evidence="2 3">CGMCC 1.7029</strain>
    </source>
</reference>
<evidence type="ECO:0000313" key="3">
    <source>
        <dbReference type="Proteomes" id="UP000598196"/>
    </source>
</evidence>
<name>A0A917YJ85_9RHOB</name>
<evidence type="ECO:0000313" key="2">
    <source>
        <dbReference type="EMBL" id="GGO32119.1"/>
    </source>
</evidence>
<comment type="caution">
    <text evidence="2">The sequence shown here is derived from an EMBL/GenBank/DDBJ whole genome shotgun (WGS) entry which is preliminary data.</text>
</comment>
<dbReference type="OrthoDB" id="7686946at2"/>
<dbReference type="EMBL" id="BMLP01000002">
    <property type="protein sequence ID" value="GGO32119.1"/>
    <property type="molecule type" value="Genomic_DNA"/>
</dbReference>
<dbReference type="RefSeq" id="WP_146286296.1">
    <property type="nucleotide sequence ID" value="NZ_BMLP01000002.1"/>
</dbReference>
<feature type="signal peptide" evidence="1">
    <location>
        <begin position="1"/>
        <end position="27"/>
    </location>
</feature>
<protein>
    <recommendedName>
        <fullName evidence="4">Porin</fullName>
    </recommendedName>
</protein>
<keyword evidence="1" id="KW-0732">Signal</keyword>
<evidence type="ECO:0000256" key="1">
    <source>
        <dbReference type="SAM" id="SignalP"/>
    </source>
</evidence>